<protein>
    <submittedName>
        <fullName evidence="1">Uncharacterized protein</fullName>
    </submittedName>
</protein>
<organism evidence="1 2">
    <name type="scientific">Pseudomonas mangiferae</name>
    <dbReference type="NCBI Taxonomy" id="2593654"/>
    <lineage>
        <taxon>Bacteria</taxon>
        <taxon>Pseudomonadati</taxon>
        <taxon>Pseudomonadota</taxon>
        <taxon>Gammaproteobacteria</taxon>
        <taxon>Pseudomonadales</taxon>
        <taxon>Pseudomonadaceae</taxon>
        <taxon>Pseudomonas</taxon>
    </lineage>
</organism>
<dbReference type="AlphaFoldDB" id="A0A553GZP4"/>
<proteinExistence type="predicted"/>
<evidence type="ECO:0000313" key="1">
    <source>
        <dbReference type="EMBL" id="TRX74975.1"/>
    </source>
</evidence>
<reference evidence="1 2" key="1">
    <citation type="submission" date="2019-07" db="EMBL/GenBank/DDBJ databases">
        <title>Pseudomonas mangiferae sp. nov., isolated from bark of mango tree in Thailand.</title>
        <authorList>
            <person name="Srisuk N."/>
            <person name="Anurat P."/>
        </authorList>
    </citation>
    <scope>NUCLEOTIDE SEQUENCE [LARGE SCALE GENOMIC DNA]</scope>
    <source>
        <strain evidence="1 2">DMKU_BBB3-04</strain>
    </source>
</reference>
<sequence>MSFTDSGLAASMSTLLVENQVMSREQFASLLQEPSDLRVRLTLATRQLRAFDQYWQALGVWLELHGGDPRETRGTRVPGRADGQPQTLLERSLYDDAFLDVARTIGRPRFDPVRAVTNHLRFIANRR</sequence>
<dbReference type="RefSeq" id="WP_143488277.1">
    <property type="nucleotide sequence ID" value="NZ_VJOY01000006.1"/>
</dbReference>
<name>A0A553GZP4_9PSED</name>
<dbReference type="Proteomes" id="UP000315235">
    <property type="component" value="Unassembled WGS sequence"/>
</dbReference>
<gene>
    <name evidence="1" type="ORF">FM069_10640</name>
</gene>
<comment type="caution">
    <text evidence="1">The sequence shown here is derived from an EMBL/GenBank/DDBJ whole genome shotgun (WGS) entry which is preliminary data.</text>
</comment>
<keyword evidence="2" id="KW-1185">Reference proteome</keyword>
<dbReference type="OrthoDB" id="1495804at2"/>
<accession>A0A553GZP4</accession>
<evidence type="ECO:0000313" key="2">
    <source>
        <dbReference type="Proteomes" id="UP000315235"/>
    </source>
</evidence>
<dbReference type="EMBL" id="VJOY01000006">
    <property type="protein sequence ID" value="TRX74975.1"/>
    <property type="molecule type" value="Genomic_DNA"/>
</dbReference>